<dbReference type="OrthoDB" id="3353982at2759"/>
<keyword evidence="2" id="KW-1185">Reference proteome</keyword>
<dbReference type="EMBL" id="ML213503">
    <property type="protein sequence ID" value="TFK56795.1"/>
    <property type="molecule type" value="Genomic_DNA"/>
</dbReference>
<name>A0A5C3NIY7_9AGAM</name>
<dbReference type="AlphaFoldDB" id="A0A5C3NIY7"/>
<evidence type="ECO:0000313" key="2">
    <source>
        <dbReference type="Proteomes" id="UP000305948"/>
    </source>
</evidence>
<gene>
    <name evidence="1" type="ORF">OE88DRAFT_1650263</name>
</gene>
<evidence type="ECO:0000313" key="1">
    <source>
        <dbReference type="EMBL" id="TFK56795.1"/>
    </source>
</evidence>
<accession>A0A5C3NIY7</accession>
<proteinExistence type="predicted"/>
<dbReference type="SUPFAM" id="SSF52047">
    <property type="entry name" value="RNI-like"/>
    <property type="match status" value="1"/>
</dbReference>
<reference evidence="1 2" key="1">
    <citation type="journal article" date="2019" name="Nat. Ecol. Evol.">
        <title>Megaphylogeny resolves global patterns of mushroom evolution.</title>
        <authorList>
            <person name="Varga T."/>
            <person name="Krizsan K."/>
            <person name="Foldi C."/>
            <person name="Dima B."/>
            <person name="Sanchez-Garcia M."/>
            <person name="Sanchez-Ramirez S."/>
            <person name="Szollosi G.J."/>
            <person name="Szarkandi J.G."/>
            <person name="Papp V."/>
            <person name="Albert L."/>
            <person name="Andreopoulos W."/>
            <person name="Angelini C."/>
            <person name="Antonin V."/>
            <person name="Barry K.W."/>
            <person name="Bougher N.L."/>
            <person name="Buchanan P."/>
            <person name="Buyck B."/>
            <person name="Bense V."/>
            <person name="Catcheside P."/>
            <person name="Chovatia M."/>
            <person name="Cooper J."/>
            <person name="Damon W."/>
            <person name="Desjardin D."/>
            <person name="Finy P."/>
            <person name="Geml J."/>
            <person name="Haridas S."/>
            <person name="Hughes K."/>
            <person name="Justo A."/>
            <person name="Karasinski D."/>
            <person name="Kautmanova I."/>
            <person name="Kiss B."/>
            <person name="Kocsube S."/>
            <person name="Kotiranta H."/>
            <person name="LaButti K.M."/>
            <person name="Lechner B.E."/>
            <person name="Liimatainen K."/>
            <person name="Lipzen A."/>
            <person name="Lukacs Z."/>
            <person name="Mihaltcheva S."/>
            <person name="Morgado L.N."/>
            <person name="Niskanen T."/>
            <person name="Noordeloos M.E."/>
            <person name="Ohm R.A."/>
            <person name="Ortiz-Santana B."/>
            <person name="Ovrebo C."/>
            <person name="Racz N."/>
            <person name="Riley R."/>
            <person name="Savchenko A."/>
            <person name="Shiryaev A."/>
            <person name="Soop K."/>
            <person name="Spirin V."/>
            <person name="Szebenyi C."/>
            <person name="Tomsovsky M."/>
            <person name="Tulloss R.E."/>
            <person name="Uehling J."/>
            <person name="Grigoriev I.V."/>
            <person name="Vagvolgyi C."/>
            <person name="Papp T."/>
            <person name="Martin F.M."/>
            <person name="Miettinen O."/>
            <person name="Hibbett D.S."/>
            <person name="Nagy L.G."/>
        </authorList>
    </citation>
    <scope>NUCLEOTIDE SEQUENCE [LARGE SCALE GENOMIC DNA]</scope>
    <source>
        <strain evidence="1 2">OMC1185</strain>
    </source>
</reference>
<evidence type="ECO:0008006" key="3">
    <source>
        <dbReference type="Google" id="ProtNLM"/>
    </source>
</evidence>
<organism evidence="1 2">
    <name type="scientific">Heliocybe sulcata</name>
    <dbReference type="NCBI Taxonomy" id="5364"/>
    <lineage>
        <taxon>Eukaryota</taxon>
        <taxon>Fungi</taxon>
        <taxon>Dikarya</taxon>
        <taxon>Basidiomycota</taxon>
        <taxon>Agaricomycotina</taxon>
        <taxon>Agaricomycetes</taxon>
        <taxon>Gloeophyllales</taxon>
        <taxon>Gloeophyllaceae</taxon>
        <taxon>Heliocybe</taxon>
    </lineage>
</organism>
<dbReference type="Proteomes" id="UP000305948">
    <property type="component" value="Unassembled WGS sequence"/>
</dbReference>
<protein>
    <recommendedName>
        <fullName evidence="3">F-box domain-containing protein</fullName>
    </recommendedName>
</protein>
<sequence>MSASLQFLPPELYYAILNHVSPDDLQRTILHLSIALPRSPIPVALIYHSIRLKFTDQVVRLTRRLRQSPEHASLVKEFSLETWTVDADVVVNLVRSLPNLTTLRLFVGPNYAPEHMEDLFCKPWAKLSFIGLRFRPYVQKATYYQFMKGAYFDSMLDALSTWPSSSLPALSIIQDPLDPNIPKLHHFAQPLVFFRLDPFTGLVRSPFLRALTHFRLRVPSRQVAQYVYAKPGALSSVEVVDLSTCNVGERDVDLILGRFSRLKHLVLDNCSILRGEFIEVAWKDLGKECALAGVRRAREREKKLKTWLEMNYIPPQDGEDGDVPTQAVRVPGLGHARAKKGRKGLATATISLREREESAAGPSNGTIRIASAEVKARIPKIRILPRTPTLRSLATTVRHDDRDAIIRAEFERGWSEGVAQLSATAARLRASYVNNVVRVVKFAEDADRVMIEEGMEGLEDAELEDFELDAVGLDKRCPVLCLAGPGRNEGHAGGCGHQIGWDIWRDEL</sequence>